<accession>A0AAU7CBC4</accession>
<name>A0AAU7CBC4_9BACT</name>
<proteinExistence type="predicted"/>
<gene>
    <name evidence="2" type="ORF">V5E97_31290</name>
</gene>
<reference evidence="2" key="1">
    <citation type="submission" date="2024-05" db="EMBL/GenBank/DDBJ databases">
        <title>Planctomycetes of the genus Singulisphaera possess chitinolytic capabilities.</title>
        <authorList>
            <person name="Ivanova A."/>
        </authorList>
    </citation>
    <scope>NUCLEOTIDE SEQUENCE</scope>
    <source>
        <strain evidence="2">Ch08T</strain>
    </source>
</reference>
<feature type="domain" description="ATPase BadF/BadG/BcrA/BcrD type" evidence="1">
    <location>
        <begin position="7"/>
        <end position="306"/>
    </location>
</feature>
<dbReference type="CDD" id="cd24007">
    <property type="entry name" value="ASKHA_NBD_eukNAGK-like"/>
    <property type="match status" value="1"/>
</dbReference>
<dbReference type="InterPro" id="IPR043129">
    <property type="entry name" value="ATPase_NBD"/>
</dbReference>
<dbReference type="AlphaFoldDB" id="A0AAU7CBC4"/>
<dbReference type="InterPro" id="IPR002731">
    <property type="entry name" value="ATPase_BadF"/>
</dbReference>
<dbReference type="SUPFAM" id="SSF53067">
    <property type="entry name" value="Actin-like ATPase domain"/>
    <property type="match status" value="2"/>
</dbReference>
<evidence type="ECO:0000313" key="2">
    <source>
        <dbReference type="EMBL" id="XBH02767.1"/>
    </source>
</evidence>
<dbReference type="PANTHER" id="PTHR43190:SF3">
    <property type="entry name" value="N-ACETYL-D-GLUCOSAMINE KINASE"/>
    <property type="match status" value="1"/>
</dbReference>
<dbReference type="EMBL" id="CP155447">
    <property type="protein sequence ID" value="XBH02767.1"/>
    <property type="molecule type" value="Genomic_DNA"/>
</dbReference>
<protein>
    <submittedName>
        <fullName evidence="2">BadF/BadG/BcrA/BcrD ATPase family protein</fullName>
    </submittedName>
</protein>
<organism evidence="2">
    <name type="scientific">Singulisphaera sp. Ch08</name>
    <dbReference type="NCBI Taxonomy" id="3120278"/>
    <lineage>
        <taxon>Bacteria</taxon>
        <taxon>Pseudomonadati</taxon>
        <taxon>Planctomycetota</taxon>
        <taxon>Planctomycetia</taxon>
        <taxon>Isosphaerales</taxon>
        <taxon>Isosphaeraceae</taxon>
        <taxon>Singulisphaera</taxon>
    </lineage>
</organism>
<dbReference type="Gene3D" id="3.30.420.40">
    <property type="match status" value="2"/>
</dbReference>
<dbReference type="Pfam" id="PF01869">
    <property type="entry name" value="BcrAD_BadFG"/>
    <property type="match status" value="1"/>
</dbReference>
<sequence>MTSPLLIGIDGGGTSTMTWLADASGRILGRGLAGPSNVKTVGPVAARWALDQSIALAFAESGLTQRPVDAACLGLAGFDRAADRELLNSWNVESGWTNHLVFANDGELVIAAGTPDGWGLGVIAGTGSIAVGRTADGRSARAGGWGPLLGDEGSGYAVALQALRMVARRFDGRDNRPHPADALTDQLCHALGIDSPTRLVAAIYSPDCDRARIAALAADVLAAAEDDPEIERVLLEPAGRELAEAVAAVARTLGWPDGHVNLAMAGGFLLASNSVSSSLLAHLRKLGYQVETTYVNQPVKGALLLAQRSLSQT</sequence>
<dbReference type="InterPro" id="IPR052519">
    <property type="entry name" value="Euk-type_GlcNAc_Kinase"/>
</dbReference>
<dbReference type="PANTHER" id="PTHR43190">
    <property type="entry name" value="N-ACETYL-D-GLUCOSAMINE KINASE"/>
    <property type="match status" value="1"/>
</dbReference>
<dbReference type="RefSeq" id="WP_406695508.1">
    <property type="nucleotide sequence ID" value="NZ_CP155447.1"/>
</dbReference>
<evidence type="ECO:0000259" key="1">
    <source>
        <dbReference type="Pfam" id="PF01869"/>
    </source>
</evidence>